<dbReference type="GO" id="GO:0015074">
    <property type="term" value="P:DNA integration"/>
    <property type="evidence" value="ECO:0007669"/>
    <property type="project" value="UniProtKB-KW"/>
</dbReference>
<feature type="domain" description="Core-binding (CB)" evidence="4">
    <location>
        <begin position="1"/>
        <end position="70"/>
    </location>
</feature>
<dbReference type="Proteomes" id="UP000198729">
    <property type="component" value="Unassembled WGS sequence"/>
</dbReference>
<keyword evidence="1" id="KW-0229">DNA integration</keyword>
<accession>A0A1G5SJ25</accession>
<dbReference type="AlphaFoldDB" id="A0A1G5SJ25"/>
<dbReference type="Pfam" id="PF13495">
    <property type="entry name" value="Phage_int_SAM_4"/>
    <property type="match status" value="1"/>
</dbReference>
<evidence type="ECO:0000256" key="3">
    <source>
        <dbReference type="PROSITE-ProRule" id="PRU01248"/>
    </source>
</evidence>
<dbReference type="InterPro" id="IPR004107">
    <property type="entry name" value="Integrase_SAM-like_N"/>
</dbReference>
<evidence type="ECO:0000256" key="2">
    <source>
        <dbReference type="ARBA" id="ARBA00023125"/>
    </source>
</evidence>
<organism evidence="5 6">
    <name type="scientific">Nitrosomonas mobilis</name>
    <dbReference type="NCBI Taxonomy" id="51642"/>
    <lineage>
        <taxon>Bacteria</taxon>
        <taxon>Pseudomonadati</taxon>
        <taxon>Pseudomonadota</taxon>
        <taxon>Betaproteobacteria</taxon>
        <taxon>Nitrosomonadales</taxon>
        <taxon>Nitrosomonadaceae</taxon>
        <taxon>Nitrosomonas</taxon>
    </lineage>
</organism>
<evidence type="ECO:0000313" key="6">
    <source>
        <dbReference type="Proteomes" id="UP000198729"/>
    </source>
</evidence>
<dbReference type="STRING" id="51642.NSMM_600010"/>
<name>A0A1G5SJ25_9PROT</name>
<dbReference type="PROSITE" id="PS51900">
    <property type="entry name" value="CB"/>
    <property type="match status" value="1"/>
</dbReference>
<dbReference type="InterPro" id="IPR010998">
    <property type="entry name" value="Integrase_recombinase_N"/>
</dbReference>
<dbReference type="GO" id="GO:0003677">
    <property type="term" value="F:DNA binding"/>
    <property type="evidence" value="ECO:0007669"/>
    <property type="project" value="UniProtKB-UniRule"/>
</dbReference>
<protein>
    <submittedName>
        <fullName evidence="5">Integrase/recombinase</fullName>
    </submittedName>
</protein>
<proteinExistence type="predicted"/>
<evidence type="ECO:0000313" key="5">
    <source>
        <dbReference type="EMBL" id="SCZ86541.1"/>
    </source>
</evidence>
<sequence>MDQVRDRIRFKHNSLSTESTCISWIKQFIIFNDERHPTEMGTAKVERFLTYLATRRHASSSTQNQVLSAI</sequence>
<dbReference type="EMBL" id="FMWO01000070">
    <property type="protein sequence ID" value="SCZ86541.1"/>
    <property type="molecule type" value="Genomic_DNA"/>
</dbReference>
<dbReference type="Gene3D" id="1.10.150.130">
    <property type="match status" value="1"/>
</dbReference>
<dbReference type="OrthoDB" id="9801717at2"/>
<gene>
    <name evidence="5" type="ORF">NSMM_600010</name>
</gene>
<reference evidence="5 6" key="1">
    <citation type="submission" date="2016-10" db="EMBL/GenBank/DDBJ databases">
        <authorList>
            <person name="de Groot N.N."/>
        </authorList>
    </citation>
    <scope>NUCLEOTIDE SEQUENCE [LARGE SCALE GENOMIC DNA]</scope>
    <source>
        <strain evidence="5">1</strain>
    </source>
</reference>
<evidence type="ECO:0000256" key="1">
    <source>
        <dbReference type="ARBA" id="ARBA00022908"/>
    </source>
</evidence>
<keyword evidence="6" id="KW-1185">Reference proteome</keyword>
<keyword evidence="2 3" id="KW-0238">DNA-binding</keyword>
<evidence type="ECO:0000259" key="4">
    <source>
        <dbReference type="PROSITE" id="PS51900"/>
    </source>
</evidence>
<dbReference type="InterPro" id="IPR044068">
    <property type="entry name" value="CB"/>
</dbReference>